<protein>
    <recommendedName>
        <fullName evidence="4">RxLR effector candidate protein</fullName>
    </recommendedName>
</protein>
<name>A0AAV0TZV0_HYABA</name>
<reference evidence="2" key="1">
    <citation type="submission" date="2022-12" db="EMBL/GenBank/DDBJ databases">
        <authorList>
            <person name="Webb A."/>
        </authorList>
    </citation>
    <scope>NUCLEOTIDE SEQUENCE</scope>
    <source>
        <strain evidence="2">Hp1</strain>
    </source>
</reference>
<feature type="chain" id="PRO_5043976176" description="RxLR effector candidate protein" evidence="1">
    <location>
        <begin position="20"/>
        <end position="341"/>
    </location>
</feature>
<dbReference type="AlphaFoldDB" id="A0AAV0TZV0"/>
<proteinExistence type="predicted"/>
<keyword evidence="1" id="KW-0732">Signal</keyword>
<evidence type="ECO:0008006" key="4">
    <source>
        <dbReference type="Google" id="ProtNLM"/>
    </source>
</evidence>
<evidence type="ECO:0000256" key="1">
    <source>
        <dbReference type="SAM" id="SignalP"/>
    </source>
</evidence>
<dbReference type="Proteomes" id="UP001162031">
    <property type="component" value="Unassembled WGS sequence"/>
</dbReference>
<accession>A0AAV0TZV0</accession>
<dbReference type="EMBL" id="CANTFL010000886">
    <property type="protein sequence ID" value="CAI5728502.1"/>
    <property type="molecule type" value="Genomic_DNA"/>
</dbReference>
<evidence type="ECO:0000313" key="2">
    <source>
        <dbReference type="EMBL" id="CAI5728502.1"/>
    </source>
</evidence>
<sequence length="341" mass="37994">MNFSCFLLLVAATVGDSAGRSTASEEPVVAASLDSKHSFKNDTLHEAASKRSGKEERGFQRLLAKIGGAQQSETKGLMQLVESGYPITFKQELGLIAQLALSTERIKVAKSTKPAGRLATSVHPVNGESDEKLVKQLATIGAPIDGKSDTEFIKRLSTSDLPMDGASDAELLLKYGIIDQFVRASKEATASLHTSKIGAVFHELGLDAFKVPEKLGPKNELVVEFFSSNKFRAWLWYASRVHPEDEWITYLANVYTNKILATFILELRGTRRGDDVARLLEGALFDSWYYHKVSPTELSEHILGLKDGIKSKSFPEWNILDHYFKYRYQTHHKKEDQADGW</sequence>
<evidence type="ECO:0000313" key="3">
    <source>
        <dbReference type="Proteomes" id="UP001162031"/>
    </source>
</evidence>
<comment type="caution">
    <text evidence="2">The sequence shown here is derived from an EMBL/GenBank/DDBJ whole genome shotgun (WGS) entry which is preliminary data.</text>
</comment>
<gene>
    <name evidence="2" type="ORF">HBR001_LOCUS4339</name>
</gene>
<keyword evidence="3" id="KW-1185">Reference proteome</keyword>
<feature type="signal peptide" evidence="1">
    <location>
        <begin position="1"/>
        <end position="19"/>
    </location>
</feature>
<organism evidence="2 3">
    <name type="scientific">Hyaloperonospora brassicae</name>
    <name type="common">Brassica downy mildew</name>
    <name type="synonym">Peronospora brassicae</name>
    <dbReference type="NCBI Taxonomy" id="162125"/>
    <lineage>
        <taxon>Eukaryota</taxon>
        <taxon>Sar</taxon>
        <taxon>Stramenopiles</taxon>
        <taxon>Oomycota</taxon>
        <taxon>Peronosporomycetes</taxon>
        <taxon>Peronosporales</taxon>
        <taxon>Peronosporaceae</taxon>
        <taxon>Hyaloperonospora</taxon>
    </lineage>
</organism>